<dbReference type="GO" id="GO:0005524">
    <property type="term" value="F:ATP binding"/>
    <property type="evidence" value="ECO:0007669"/>
    <property type="project" value="InterPro"/>
</dbReference>
<evidence type="ECO:0000313" key="3">
    <source>
        <dbReference type="Proteomes" id="UP000335636"/>
    </source>
</evidence>
<dbReference type="Gene3D" id="2.60.120.10">
    <property type="entry name" value="Jelly Rolls"/>
    <property type="match status" value="1"/>
</dbReference>
<comment type="caution">
    <text evidence="2">The sequence shown here is derived from an EMBL/GenBank/DDBJ whole genome shotgun (WGS) entry which is preliminary data.</text>
</comment>
<accession>A0A5E4CTI0</accession>
<evidence type="ECO:0000259" key="1">
    <source>
        <dbReference type="PROSITE" id="PS50042"/>
    </source>
</evidence>
<proteinExistence type="predicted"/>
<dbReference type="EMBL" id="CABDUW010002031">
    <property type="protein sequence ID" value="VTJ85116.1"/>
    <property type="molecule type" value="Genomic_DNA"/>
</dbReference>
<dbReference type="InterPro" id="IPR000595">
    <property type="entry name" value="cNMP-bd_dom"/>
</dbReference>
<name>A0A5E4CTI0_MARMO</name>
<dbReference type="AlphaFoldDB" id="A0A5E4CTI0"/>
<dbReference type="PRINTS" id="PR00104">
    <property type="entry name" value="CGMPKINASE"/>
</dbReference>
<dbReference type="InterPro" id="IPR002374">
    <property type="entry name" value="cGMP_dep_kinase"/>
</dbReference>
<dbReference type="InterPro" id="IPR014710">
    <property type="entry name" value="RmlC-like_jellyroll"/>
</dbReference>
<dbReference type="GO" id="GO:0004692">
    <property type="term" value="F:cGMP-dependent protein kinase activity"/>
    <property type="evidence" value="ECO:0007669"/>
    <property type="project" value="InterPro"/>
</dbReference>
<keyword evidence="3" id="KW-1185">Reference proteome</keyword>
<gene>
    <name evidence="2" type="ORF">MONAX_5E043819</name>
</gene>
<protein>
    <recommendedName>
        <fullName evidence="1">Cyclic nucleotide-binding domain-containing protein</fullName>
    </recommendedName>
</protein>
<dbReference type="PROSITE" id="PS50042">
    <property type="entry name" value="CNMP_BINDING_3"/>
    <property type="match status" value="1"/>
</dbReference>
<dbReference type="Proteomes" id="UP000335636">
    <property type="component" value="Unassembled WGS sequence"/>
</dbReference>
<dbReference type="SUPFAM" id="SSF51206">
    <property type="entry name" value="cAMP-binding domain-like"/>
    <property type="match status" value="1"/>
</dbReference>
<organism evidence="2 3">
    <name type="scientific">Marmota monax</name>
    <name type="common">Woodchuck</name>
    <dbReference type="NCBI Taxonomy" id="9995"/>
    <lineage>
        <taxon>Eukaryota</taxon>
        <taxon>Metazoa</taxon>
        <taxon>Chordata</taxon>
        <taxon>Craniata</taxon>
        <taxon>Vertebrata</taxon>
        <taxon>Euteleostomi</taxon>
        <taxon>Mammalia</taxon>
        <taxon>Eutheria</taxon>
        <taxon>Euarchontoglires</taxon>
        <taxon>Glires</taxon>
        <taxon>Rodentia</taxon>
        <taxon>Sciuromorpha</taxon>
        <taxon>Sciuridae</taxon>
        <taxon>Xerinae</taxon>
        <taxon>Marmotini</taxon>
        <taxon>Marmota</taxon>
    </lineage>
</organism>
<feature type="non-terminal residue" evidence="2">
    <location>
        <position position="55"/>
    </location>
</feature>
<feature type="non-terminal residue" evidence="2">
    <location>
        <position position="1"/>
    </location>
</feature>
<feature type="domain" description="Cyclic nucleotide-binding" evidence="1">
    <location>
        <begin position="1"/>
        <end position="37"/>
    </location>
</feature>
<reference evidence="2" key="1">
    <citation type="submission" date="2019-04" db="EMBL/GenBank/DDBJ databases">
        <authorList>
            <person name="Alioto T."/>
            <person name="Alioto T."/>
        </authorList>
    </citation>
    <scope>NUCLEOTIDE SEQUENCE [LARGE SCALE GENOMIC DNA]</scope>
</reference>
<evidence type="ECO:0000313" key="2">
    <source>
        <dbReference type="EMBL" id="VTJ85116.1"/>
    </source>
</evidence>
<dbReference type="InterPro" id="IPR018490">
    <property type="entry name" value="cNMP-bd_dom_sf"/>
</dbReference>
<sequence>DDVRSANIIAEENDVACLVIDRETFNQTVGTFEELQKYLEGYVANLNRDDEKRHA</sequence>